<dbReference type="CDD" id="cd08509">
    <property type="entry name" value="PBP2_TmCBP_oligosaccharides_like"/>
    <property type="match status" value="1"/>
</dbReference>
<dbReference type="InterPro" id="IPR000914">
    <property type="entry name" value="SBP_5_dom"/>
</dbReference>
<dbReference type="GO" id="GO:0043190">
    <property type="term" value="C:ATP-binding cassette (ABC) transporter complex"/>
    <property type="evidence" value="ECO:0007669"/>
    <property type="project" value="InterPro"/>
</dbReference>
<organism evidence="3 4">
    <name type="scientific">Thermosporothrix hazakensis</name>
    <dbReference type="NCBI Taxonomy" id="644383"/>
    <lineage>
        <taxon>Bacteria</taxon>
        <taxon>Bacillati</taxon>
        <taxon>Chloroflexota</taxon>
        <taxon>Ktedonobacteria</taxon>
        <taxon>Ktedonobacterales</taxon>
        <taxon>Thermosporotrichaceae</taxon>
        <taxon>Thermosporothrix</taxon>
    </lineage>
</organism>
<dbReference type="Gene3D" id="3.40.190.10">
    <property type="entry name" value="Periplasmic binding protein-like II"/>
    <property type="match status" value="1"/>
</dbReference>
<dbReference type="InterPro" id="IPR039424">
    <property type="entry name" value="SBP_5"/>
</dbReference>
<dbReference type="RefSeq" id="WP_111319823.1">
    <property type="nucleotide sequence ID" value="NZ_BIFX01000001.1"/>
</dbReference>
<dbReference type="PIRSF" id="PIRSF002741">
    <property type="entry name" value="MppA"/>
    <property type="match status" value="1"/>
</dbReference>
<feature type="chain" id="PRO_5016461180" evidence="1">
    <location>
        <begin position="38"/>
        <end position="570"/>
    </location>
</feature>
<dbReference type="InterPro" id="IPR030678">
    <property type="entry name" value="Peptide/Ni-bd"/>
</dbReference>
<gene>
    <name evidence="3" type="ORF">EI42_01187</name>
</gene>
<evidence type="ECO:0000313" key="3">
    <source>
        <dbReference type="EMBL" id="PZW34350.1"/>
    </source>
</evidence>
<dbReference type="PANTHER" id="PTHR30290">
    <property type="entry name" value="PERIPLASMIC BINDING COMPONENT OF ABC TRANSPORTER"/>
    <property type="match status" value="1"/>
</dbReference>
<evidence type="ECO:0000259" key="2">
    <source>
        <dbReference type="Pfam" id="PF00496"/>
    </source>
</evidence>
<keyword evidence="4" id="KW-1185">Reference proteome</keyword>
<feature type="signal peptide" evidence="1">
    <location>
        <begin position="1"/>
        <end position="37"/>
    </location>
</feature>
<evidence type="ECO:0000313" key="4">
    <source>
        <dbReference type="Proteomes" id="UP000248806"/>
    </source>
</evidence>
<comment type="caution">
    <text evidence="3">The sequence shown here is derived from an EMBL/GenBank/DDBJ whole genome shotgun (WGS) entry which is preliminary data.</text>
</comment>
<dbReference type="PROSITE" id="PS51257">
    <property type="entry name" value="PROKAR_LIPOPROTEIN"/>
    <property type="match status" value="1"/>
</dbReference>
<name>A0A326UB97_THEHA</name>
<dbReference type="SUPFAM" id="SSF53850">
    <property type="entry name" value="Periplasmic binding protein-like II"/>
    <property type="match status" value="1"/>
</dbReference>
<sequence length="570" mass="63470">MALRPFSRVKGKVQLTLLSLLALLVVLSACQSGGSQGQNPQQQNKQTTLNILASPAGNFSSANFNPYISPNAGGMYGAQGMIYETLIYVNRYNGEIKPILASDYKLSDDVKSITFTIRQGVKWSDGQPFSADDVKFTLDMLKKYPATDTSGLWTTLIQDYAQPDANTIKVNFKNADATATWLFSQTYIVPKHIWEAKSNPATDKNEKPVGTGPYTLKEFSPSAYTLVKNPNYWESGKPEIAQLRYIATNDNTAAMLRLSRGEIDWAGVGWDPKFDANFVNKDPKNYHHWFESNNTVMLYLNLTKFPFDIPEVRQAISTAINREEIKQKAAPYGVPANPTGLLPAHKDWIAPEYQNASFTHDTAKATQLLEKAGFTKGSDGIYQKDGKRLSFNMNVPNGWADWQSALAVISDNLKAAGIEAKPNAMASPEIYSNALNTGNYDTAISWTNKGPSPFFFLNDWLLSSNTWDQGKAANGGATNWQHWKDSETDNLLHQYRTTSDKEAQKKALYGIQKIVVEKLPSIPLYYNVSWFEYSTKNATGWPDKDNPYAYGSPFDAPDCTQIVLRLKPAA</sequence>
<dbReference type="AlphaFoldDB" id="A0A326UB97"/>
<evidence type="ECO:0000256" key="1">
    <source>
        <dbReference type="SAM" id="SignalP"/>
    </source>
</evidence>
<dbReference type="GO" id="GO:0015833">
    <property type="term" value="P:peptide transport"/>
    <property type="evidence" value="ECO:0007669"/>
    <property type="project" value="TreeGrafter"/>
</dbReference>
<feature type="domain" description="Solute-binding protein family 5" evidence="2">
    <location>
        <begin position="95"/>
        <end position="466"/>
    </location>
</feature>
<dbReference type="Gene3D" id="3.90.76.10">
    <property type="entry name" value="Dipeptide-binding Protein, Domain 1"/>
    <property type="match status" value="1"/>
</dbReference>
<dbReference type="Pfam" id="PF00496">
    <property type="entry name" value="SBP_bac_5"/>
    <property type="match status" value="1"/>
</dbReference>
<dbReference type="Proteomes" id="UP000248806">
    <property type="component" value="Unassembled WGS sequence"/>
</dbReference>
<reference evidence="3 4" key="1">
    <citation type="submission" date="2018-06" db="EMBL/GenBank/DDBJ databases">
        <title>Genomic Encyclopedia of Archaeal and Bacterial Type Strains, Phase II (KMG-II): from individual species to whole genera.</title>
        <authorList>
            <person name="Goeker M."/>
        </authorList>
    </citation>
    <scope>NUCLEOTIDE SEQUENCE [LARGE SCALE GENOMIC DNA]</scope>
    <source>
        <strain evidence="3 4">ATCC BAA-1881</strain>
    </source>
</reference>
<dbReference type="OrthoDB" id="9796817at2"/>
<dbReference type="GO" id="GO:1904680">
    <property type="term" value="F:peptide transmembrane transporter activity"/>
    <property type="evidence" value="ECO:0007669"/>
    <property type="project" value="TreeGrafter"/>
</dbReference>
<keyword evidence="1" id="KW-0732">Signal</keyword>
<accession>A0A326UB97</accession>
<protein>
    <submittedName>
        <fullName evidence="3">Peptide/nickel transport system substrate-binding protein</fullName>
    </submittedName>
</protein>
<dbReference type="Gene3D" id="3.10.105.10">
    <property type="entry name" value="Dipeptide-binding Protein, Domain 3"/>
    <property type="match status" value="1"/>
</dbReference>
<dbReference type="EMBL" id="QKUF01000002">
    <property type="protein sequence ID" value="PZW34350.1"/>
    <property type="molecule type" value="Genomic_DNA"/>
</dbReference>
<proteinExistence type="predicted"/>
<dbReference type="GO" id="GO:0042597">
    <property type="term" value="C:periplasmic space"/>
    <property type="evidence" value="ECO:0007669"/>
    <property type="project" value="UniProtKB-ARBA"/>
</dbReference>